<dbReference type="OrthoDB" id="10595716at2759"/>
<dbReference type="EMBL" id="KV429035">
    <property type="protein sequence ID" value="KZT73720.1"/>
    <property type="molecule type" value="Genomic_DNA"/>
</dbReference>
<evidence type="ECO:0000313" key="2">
    <source>
        <dbReference type="Proteomes" id="UP000076727"/>
    </source>
</evidence>
<gene>
    <name evidence="1" type="ORF">DAEQUDRAFT_721170</name>
</gene>
<keyword evidence="2" id="KW-1185">Reference proteome</keyword>
<protein>
    <submittedName>
        <fullName evidence="1">Uncharacterized protein</fullName>
    </submittedName>
</protein>
<accession>A0A165TNT1</accession>
<dbReference type="Proteomes" id="UP000076727">
    <property type="component" value="Unassembled WGS sequence"/>
</dbReference>
<dbReference type="AlphaFoldDB" id="A0A165TNT1"/>
<proteinExistence type="predicted"/>
<evidence type="ECO:0000313" key="1">
    <source>
        <dbReference type="EMBL" id="KZT73720.1"/>
    </source>
</evidence>
<name>A0A165TNT1_9APHY</name>
<organism evidence="1 2">
    <name type="scientific">Daedalea quercina L-15889</name>
    <dbReference type="NCBI Taxonomy" id="1314783"/>
    <lineage>
        <taxon>Eukaryota</taxon>
        <taxon>Fungi</taxon>
        <taxon>Dikarya</taxon>
        <taxon>Basidiomycota</taxon>
        <taxon>Agaricomycotina</taxon>
        <taxon>Agaricomycetes</taxon>
        <taxon>Polyporales</taxon>
        <taxon>Fomitopsis</taxon>
    </lineage>
</organism>
<sequence length="148" mass="16561">MALPILHDLQNYQQCTLKSIQTYLLRVVRPDLSKEEDLGSEFKALEKDAERVSKLDGVTQRLEALENAMWIGTESTMYGPYIKLANEVLVQCHTIEKRGTSRQLDLDMLCVCSDPEVIFGTCRSDNIPEAGPSVCSLACYSALWQAST</sequence>
<reference evidence="1 2" key="1">
    <citation type="journal article" date="2016" name="Mol. Biol. Evol.">
        <title>Comparative Genomics of Early-Diverging Mushroom-Forming Fungi Provides Insights into the Origins of Lignocellulose Decay Capabilities.</title>
        <authorList>
            <person name="Nagy L.G."/>
            <person name="Riley R."/>
            <person name="Tritt A."/>
            <person name="Adam C."/>
            <person name="Daum C."/>
            <person name="Floudas D."/>
            <person name="Sun H."/>
            <person name="Yadav J.S."/>
            <person name="Pangilinan J."/>
            <person name="Larsson K.H."/>
            <person name="Matsuura K."/>
            <person name="Barry K."/>
            <person name="Labutti K."/>
            <person name="Kuo R."/>
            <person name="Ohm R.A."/>
            <person name="Bhattacharya S.S."/>
            <person name="Shirouzu T."/>
            <person name="Yoshinaga Y."/>
            <person name="Martin F.M."/>
            <person name="Grigoriev I.V."/>
            <person name="Hibbett D.S."/>
        </authorList>
    </citation>
    <scope>NUCLEOTIDE SEQUENCE [LARGE SCALE GENOMIC DNA]</scope>
    <source>
        <strain evidence="1 2">L-15889</strain>
    </source>
</reference>